<sequence length="221" mass="24973">MPTVTMSDEAIMRAAFHEAFERDLALLAAATAWPGGADAQTRGRWARFKYLLRIHQRADQTYLWPVLRVKAARADLALLDVLADERQALAAPVDAIDAALEFPVDPDRAWSALSKLMIALARHHRHETRLAEAAVLLTSTELLELYWEPRRLTGIKGAGLLYPWLLDGAPRDVRDSIMSHLPPTDRLLYRTLWQPRYVKAAAGESSLKSRSRSRKAMDRRV</sequence>
<dbReference type="EMBL" id="JBIAXI010000018">
    <property type="protein sequence ID" value="MFF4776571.1"/>
    <property type="molecule type" value="Genomic_DNA"/>
</dbReference>
<dbReference type="RefSeq" id="WP_387344955.1">
    <property type="nucleotide sequence ID" value="NZ_JBIAXI010000018.1"/>
</dbReference>
<organism evidence="1 2">
    <name type="scientific">Microtetraspora fusca</name>
    <dbReference type="NCBI Taxonomy" id="1997"/>
    <lineage>
        <taxon>Bacteria</taxon>
        <taxon>Bacillati</taxon>
        <taxon>Actinomycetota</taxon>
        <taxon>Actinomycetes</taxon>
        <taxon>Streptosporangiales</taxon>
        <taxon>Streptosporangiaceae</taxon>
        <taxon>Microtetraspora</taxon>
    </lineage>
</organism>
<keyword evidence="2" id="KW-1185">Reference proteome</keyword>
<evidence type="ECO:0000313" key="2">
    <source>
        <dbReference type="Proteomes" id="UP001602119"/>
    </source>
</evidence>
<protein>
    <recommendedName>
        <fullName evidence="3">Hemerythrin domain-containing protein</fullName>
    </recommendedName>
</protein>
<proteinExistence type="predicted"/>
<dbReference type="Gene3D" id="1.20.120.520">
    <property type="entry name" value="nmb1532 protein domain like"/>
    <property type="match status" value="1"/>
</dbReference>
<comment type="caution">
    <text evidence="1">The sequence shown here is derived from an EMBL/GenBank/DDBJ whole genome shotgun (WGS) entry which is preliminary data.</text>
</comment>
<reference evidence="1 2" key="1">
    <citation type="submission" date="2024-10" db="EMBL/GenBank/DDBJ databases">
        <title>The Natural Products Discovery Center: Release of the First 8490 Sequenced Strains for Exploring Actinobacteria Biosynthetic Diversity.</title>
        <authorList>
            <person name="Kalkreuter E."/>
            <person name="Kautsar S.A."/>
            <person name="Yang D."/>
            <person name="Bader C.D."/>
            <person name="Teijaro C.N."/>
            <person name="Fluegel L."/>
            <person name="Davis C.M."/>
            <person name="Simpson J.R."/>
            <person name="Lauterbach L."/>
            <person name="Steele A.D."/>
            <person name="Gui C."/>
            <person name="Meng S."/>
            <person name="Li G."/>
            <person name="Viehrig K."/>
            <person name="Ye F."/>
            <person name="Su P."/>
            <person name="Kiefer A.F."/>
            <person name="Nichols A."/>
            <person name="Cepeda A.J."/>
            <person name="Yan W."/>
            <person name="Fan B."/>
            <person name="Jiang Y."/>
            <person name="Adhikari A."/>
            <person name="Zheng C.-J."/>
            <person name="Schuster L."/>
            <person name="Cowan T.M."/>
            <person name="Smanski M.J."/>
            <person name="Chevrette M.G."/>
            <person name="De Carvalho L.P.S."/>
            <person name="Shen B."/>
        </authorList>
    </citation>
    <scope>NUCLEOTIDE SEQUENCE [LARGE SCALE GENOMIC DNA]</scope>
    <source>
        <strain evidence="1 2">NPDC001281</strain>
    </source>
</reference>
<accession>A0ABW6VCB5</accession>
<evidence type="ECO:0000313" key="1">
    <source>
        <dbReference type="EMBL" id="MFF4776571.1"/>
    </source>
</evidence>
<name>A0ABW6VCB5_MICFU</name>
<gene>
    <name evidence="1" type="ORF">ACFY05_27290</name>
</gene>
<dbReference type="Proteomes" id="UP001602119">
    <property type="component" value="Unassembled WGS sequence"/>
</dbReference>
<evidence type="ECO:0008006" key="3">
    <source>
        <dbReference type="Google" id="ProtNLM"/>
    </source>
</evidence>